<dbReference type="Proteomes" id="UP001151234">
    <property type="component" value="Unassembled WGS sequence"/>
</dbReference>
<organism evidence="1 2">
    <name type="scientific">Hoeflea prorocentri</name>
    <dbReference type="NCBI Taxonomy" id="1922333"/>
    <lineage>
        <taxon>Bacteria</taxon>
        <taxon>Pseudomonadati</taxon>
        <taxon>Pseudomonadota</taxon>
        <taxon>Alphaproteobacteria</taxon>
        <taxon>Hyphomicrobiales</taxon>
        <taxon>Rhizobiaceae</taxon>
        <taxon>Hoeflea</taxon>
    </lineage>
</organism>
<name>A0A9X3UFP5_9HYPH</name>
<dbReference type="RefSeq" id="WP_267989711.1">
    <property type="nucleotide sequence ID" value="NZ_JAPJZI010000001.1"/>
</dbReference>
<comment type="caution">
    <text evidence="1">The sequence shown here is derived from an EMBL/GenBank/DDBJ whole genome shotgun (WGS) entry which is preliminary data.</text>
</comment>
<evidence type="ECO:0000313" key="2">
    <source>
        <dbReference type="Proteomes" id="UP001151234"/>
    </source>
</evidence>
<protein>
    <submittedName>
        <fullName evidence="1">Uncharacterized protein</fullName>
    </submittedName>
</protein>
<evidence type="ECO:0000313" key="1">
    <source>
        <dbReference type="EMBL" id="MDA5398278.1"/>
    </source>
</evidence>
<accession>A0A9X3UFP5</accession>
<keyword evidence="2" id="KW-1185">Reference proteome</keyword>
<proteinExistence type="predicted"/>
<gene>
    <name evidence="1" type="ORF">OQ273_06795</name>
</gene>
<dbReference type="AlphaFoldDB" id="A0A9X3UFP5"/>
<dbReference type="EMBL" id="JAPJZI010000001">
    <property type="protein sequence ID" value="MDA5398278.1"/>
    <property type="molecule type" value="Genomic_DNA"/>
</dbReference>
<sequence>MTENSDVIGHDEISLSERPLIVCDVDEVALEFLNPFSAYLRANGYELLPRSFRLTGNIVSLDRHQEASSETVNLMLDSFFAEQMDWQTPAAGSGKVLASLADHADIVFLTSMPTRHYEVRRSLLDRHGLNYPLIALEGDKGPVLNRIHSGRDHPLVFIDDLIFNLHSVRKHAPFATAIQYMSNDVFRSMAPDPGDDIIVASDWPHIEEIIRLELDT</sequence>
<reference evidence="1" key="1">
    <citation type="submission" date="2022-11" db="EMBL/GenBank/DDBJ databases">
        <title>Draft genome sequence of Hoeflea poritis E7-10 and Hoeflea prorocentri PM5-8, separated from scleractinian coral Porites lutea and marine dinoflagellate.</title>
        <authorList>
            <person name="Zhang G."/>
            <person name="Wei Q."/>
            <person name="Cai L."/>
        </authorList>
    </citation>
    <scope>NUCLEOTIDE SEQUENCE</scope>
    <source>
        <strain evidence="1">PM5-8</strain>
    </source>
</reference>